<evidence type="ECO:0000256" key="1">
    <source>
        <dbReference type="SAM" id="Phobius"/>
    </source>
</evidence>
<keyword evidence="1" id="KW-0472">Membrane</keyword>
<gene>
    <name evidence="2" type="ORF">H9826_04705</name>
</gene>
<dbReference type="AlphaFoldDB" id="A0A9D2CE90"/>
<feature type="transmembrane region" description="Helical" evidence="1">
    <location>
        <begin position="7"/>
        <end position="24"/>
    </location>
</feature>
<dbReference type="Pfam" id="PF07441">
    <property type="entry name" value="BofA"/>
    <property type="match status" value="1"/>
</dbReference>
<keyword evidence="1" id="KW-1133">Transmembrane helix</keyword>
<feature type="transmembrane region" description="Helical" evidence="1">
    <location>
        <begin position="67"/>
        <end position="87"/>
    </location>
</feature>
<accession>A0A9D2CE90</accession>
<reference evidence="2" key="2">
    <citation type="submission" date="2021-04" db="EMBL/GenBank/DDBJ databases">
        <authorList>
            <person name="Gilroy R."/>
        </authorList>
    </citation>
    <scope>NUCLEOTIDE SEQUENCE</scope>
    <source>
        <strain evidence="2">CHK33-7979</strain>
    </source>
</reference>
<sequence length="89" mass="9008">MVMLGDTLPWLLVGLTAVGALLLLREPIRCLGGLCLRTVVSLGALAAFSPLGGLLGCSLGVNLANALVLALLGAPGFGLLLLLNWALAM</sequence>
<proteinExistence type="predicted"/>
<name>A0A9D2CE90_9FIRM</name>
<reference evidence="2" key="1">
    <citation type="journal article" date="2021" name="PeerJ">
        <title>Extensive microbial diversity within the chicken gut microbiome revealed by metagenomics and culture.</title>
        <authorList>
            <person name="Gilroy R."/>
            <person name="Ravi A."/>
            <person name="Getino M."/>
            <person name="Pursley I."/>
            <person name="Horton D.L."/>
            <person name="Alikhan N.F."/>
            <person name="Baker D."/>
            <person name="Gharbi K."/>
            <person name="Hall N."/>
            <person name="Watson M."/>
            <person name="Adriaenssens E.M."/>
            <person name="Foster-Nyarko E."/>
            <person name="Jarju S."/>
            <person name="Secka A."/>
            <person name="Antonio M."/>
            <person name="Oren A."/>
            <person name="Chaudhuri R.R."/>
            <person name="La Ragione R."/>
            <person name="Hildebrand F."/>
            <person name="Pallen M.J."/>
        </authorList>
    </citation>
    <scope>NUCLEOTIDE SEQUENCE</scope>
    <source>
        <strain evidence="2">CHK33-7979</strain>
    </source>
</reference>
<dbReference type="InterPro" id="IPR010001">
    <property type="entry name" value="BofA"/>
</dbReference>
<evidence type="ECO:0000313" key="3">
    <source>
        <dbReference type="Proteomes" id="UP000886824"/>
    </source>
</evidence>
<feature type="transmembrane region" description="Helical" evidence="1">
    <location>
        <begin position="36"/>
        <end position="61"/>
    </location>
</feature>
<dbReference type="EMBL" id="DXCX01000048">
    <property type="protein sequence ID" value="HIY73259.1"/>
    <property type="molecule type" value="Genomic_DNA"/>
</dbReference>
<evidence type="ECO:0000313" key="2">
    <source>
        <dbReference type="EMBL" id="HIY73259.1"/>
    </source>
</evidence>
<protein>
    <submittedName>
        <fullName evidence="2">Pro-sigmaK processing inhibitor BofA family protein</fullName>
    </submittedName>
</protein>
<comment type="caution">
    <text evidence="2">The sequence shown here is derived from an EMBL/GenBank/DDBJ whole genome shotgun (WGS) entry which is preliminary data.</text>
</comment>
<dbReference type="Proteomes" id="UP000886824">
    <property type="component" value="Unassembled WGS sequence"/>
</dbReference>
<organism evidence="2 3">
    <name type="scientific">Candidatus Intestinimonas merdavium</name>
    <dbReference type="NCBI Taxonomy" id="2838622"/>
    <lineage>
        <taxon>Bacteria</taxon>
        <taxon>Bacillati</taxon>
        <taxon>Bacillota</taxon>
        <taxon>Clostridia</taxon>
        <taxon>Eubacteriales</taxon>
        <taxon>Intestinimonas</taxon>
    </lineage>
</organism>
<keyword evidence="1" id="KW-0812">Transmembrane</keyword>